<reference evidence="1" key="1">
    <citation type="journal article" date="2019" name="Sci. Rep.">
        <title>Draft genome of Tanacetum cinerariifolium, the natural source of mosquito coil.</title>
        <authorList>
            <person name="Yamashiro T."/>
            <person name="Shiraishi A."/>
            <person name="Satake H."/>
            <person name="Nakayama K."/>
        </authorList>
    </citation>
    <scope>NUCLEOTIDE SEQUENCE</scope>
</reference>
<dbReference type="AlphaFoldDB" id="A0A6L2NXN0"/>
<sequence>MKPKKDQIGQCIEKGPYILTQLVTPEVPAEGDEPEQPRMVREEIYINTTIEKIKLIDAKTEEIHMILNEIGESINIQDVKTKLFWGGGKFTTRDAESIESYHIRFYRMMNEMARNKLKVDTMQGFRNFSKECRTSKRVKDYENHTEKMMLCKQESKVPTYDAELLENVHTDDDYNVFATKRQHFKQPKSIIIPNSLDLCDNEEKADQNFDEPEDECV</sequence>
<evidence type="ECO:0000313" key="1">
    <source>
        <dbReference type="EMBL" id="GEU89395.1"/>
    </source>
</evidence>
<proteinExistence type="predicted"/>
<organism evidence="1">
    <name type="scientific">Tanacetum cinerariifolium</name>
    <name type="common">Dalmatian daisy</name>
    <name type="synonym">Chrysanthemum cinerariifolium</name>
    <dbReference type="NCBI Taxonomy" id="118510"/>
    <lineage>
        <taxon>Eukaryota</taxon>
        <taxon>Viridiplantae</taxon>
        <taxon>Streptophyta</taxon>
        <taxon>Embryophyta</taxon>
        <taxon>Tracheophyta</taxon>
        <taxon>Spermatophyta</taxon>
        <taxon>Magnoliopsida</taxon>
        <taxon>eudicotyledons</taxon>
        <taxon>Gunneridae</taxon>
        <taxon>Pentapetalae</taxon>
        <taxon>asterids</taxon>
        <taxon>campanulids</taxon>
        <taxon>Asterales</taxon>
        <taxon>Asteraceae</taxon>
        <taxon>Asteroideae</taxon>
        <taxon>Anthemideae</taxon>
        <taxon>Anthemidinae</taxon>
        <taxon>Tanacetum</taxon>
    </lineage>
</organism>
<name>A0A6L2NXN0_TANCI</name>
<dbReference type="EMBL" id="BKCJ010009955">
    <property type="protein sequence ID" value="GEU89395.1"/>
    <property type="molecule type" value="Genomic_DNA"/>
</dbReference>
<gene>
    <name evidence="1" type="ORF">Tci_061373</name>
</gene>
<comment type="caution">
    <text evidence="1">The sequence shown here is derived from an EMBL/GenBank/DDBJ whole genome shotgun (WGS) entry which is preliminary data.</text>
</comment>
<protein>
    <submittedName>
        <fullName evidence="1">Uncharacterized protein</fullName>
    </submittedName>
</protein>
<accession>A0A6L2NXN0</accession>